<organism evidence="1 2">
    <name type="scientific">Vaccinium darrowii</name>
    <dbReference type="NCBI Taxonomy" id="229202"/>
    <lineage>
        <taxon>Eukaryota</taxon>
        <taxon>Viridiplantae</taxon>
        <taxon>Streptophyta</taxon>
        <taxon>Embryophyta</taxon>
        <taxon>Tracheophyta</taxon>
        <taxon>Spermatophyta</taxon>
        <taxon>Magnoliopsida</taxon>
        <taxon>eudicotyledons</taxon>
        <taxon>Gunneridae</taxon>
        <taxon>Pentapetalae</taxon>
        <taxon>asterids</taxon>
        <taxon>Ericales</taxon>
        <taxon>Ericaceae</taxon>
        <taxon>Vaccinioideae</taxon>
        <taxon>Vaccinieae</taxon>
        <taxon>Vaccinium</taxon>
    </lineage>
</organism>
<dbReference type="Proteomes" id="UP000828048">
    <property type="component" value="Chromosome 11"/>
</dbReference>
<reference evidence="1 2" key="1">
    <citation type="journal article" date="2021" name="Hortic Res">
        <title>High-quality reference genome and annotation aids understanding of berry development for evergreen blueberry (Vaccinium darrowii).</title>
        <authorList>
            <person name="Yu J."/>
            <person name="Hulse-Kemp A.M."/>
            <person name="Babiker E."/>
            <person name="Staton M."/>
        </authorList>
    </citation>
    <scope>NUCLEOTIDE SEQUENCE [LARGE SCALE GENOMIC DNA]</scope>
    <source>
        <strain evidence="2">cv. NJ 8807/NJ 8810</strain>
        <tissue evidence="1">Young leaf</tissue>
    </source>
</reference>
<keyword evidence="2" id="KW-1185">Reference proteome</keyword>
<comment type="caution">
    <text evidence="1">The sequence shown here is derived from an EMBL/GenBank/DDBJ whole genome shotgun (WGS) entry which is preliminary data.</text>
</comment>
<proteinExistence type="predicted"/>
<protein>
    <submittedName>
        <fullName evidence="1">Uncharacterized protein</fullName>
    </submittedName>
</protein>
<evidence type="ECO:0000313" key="2">
    <source>
        <dbReference type="Proteomes" id="UP000828048"/>
    </source>
</evidence>
<gene>
    <name evidence="1" type="ORF">Vadar_023688</name>
</gene>
<sequence length="262" mass="29873">MQEESRSTEWTKEENKKFERALAIYDENTPDRWTKVAAMIPGKSVLDVRRQYMELESDVSDIEAGLVPVPGYLTSSFTLELIENGEFDVFRKRPLPCRALDHERKKGVPWTEEEHRRFLMGLQKHGKGDWRNISRKFVITKTPTQVASHAQKYFLRLNSGDKDKRRPSIHDITTVHLTNTTSPDDSEPPSQNISTLLKSPIKDPSTPKVQLNWNHSNDGGGRMVFGSTHANPFLHTGAHFGAQIGSLNSLFPIQPTRYRIHG</sequence>
<name>A0ACB7YNX3_9ERIC</name>
<evidence type="ECO:0000313" key="1">
    <source>
        <dbReference type="EMBL" id="KAH7855321.1"/>
    </source>
</evidence>
<dbReference type="EMBL" id="CM037161">
    <property type="protein sequence ID" value="KAH7855321.1"/>
    <property type="molecule type" value="Genomic_DNA"/>
</dbReference>
<accession>A0ACB7YNX3</accession>